<dbReference type="Gene3D" id="2.150.10.10">
    <property type="entry name" value="Serralysin-like metalloprotease, C-terminal"/>
    <property type="match status" value="1"/>
</dbReference>
<accession>A0A023BD26</accession>
<name>A0A023BD26_GRENI</name>
<dbReference type="VEuPathDB" id="CryptoDB:GNI_007330"/>
<proteinExistence type="predicted"/>
<sequence length="726" mass="78775">MSDSSSAPNEQKVMLEFHRTVLSLWSDLILRYYMGAEMKKGLIFQADGSASCLTMRALDGMGCDLLNISCENPAGTSQDPVCELNFESACHCPTMMKPFLTKYLRVPPIYSCSTRLVTPRLLIKTILDSGYDLQDDFQTFMQDFNLNELEVVNPLLIRPENYVAPRYHISLLDLLGLTNTNPAVLAVQIPVGQCTLNTYFFTGDTFTAAEAEPVNIEVKKLKGAVLVHEHYTVIPSTHLFLLRHHEFVTDRARLHKILLSNEKFSPVLNGGDRLVSGERQVAGVERQVVGVERQVVGVERQVVGVERQVVGGERQVVGGERQVVGGERQTSGSSRQVSSSRRVSGGSRQVSGGSRQVSGGSRQVSGDRQISGNIYDPDATLLIQFEDDLASLSSSATESTSVYDQRVLWAVTTDRQAEGVGGYESVSRRHWEDSGTTEQIKLSMMRPIPLGYLAPLSPASVRVSVAVAVQIARALDKYLRYGGFWKGTYSAVQVKWPNDLVCCNSTHVPPGRVSRPRGLLSSTSSLPAANAPGPGPGASGSGSSPATSSGSSPATSSGSGCQGRLIETYKKLGGVIADPVPYGTSSLVIDPSNELHTVSLMDKTMDTRAQAYECYMCISTGLNVNSVPEGLRSIACCLKDLTSVPLDLQEIQNAVVAALVEPMNLADLQSWAETQKAWAFKNRRITCYDEKHSIIDQGLLLNIDLCAGQLVLDHGVVQPRSVAIID</sequence>
<keyword evidence="3" id="KW-1185">Reference proteome</keyword>
<evidence type="ECO:0000313" key="3">
    <source>
        <dbReference type="Proteomes" id="UP000019763"/>
    </source>
</evidence>
<feature type="compositionally biased region" description="Low complexity" evidence="1">
    <location>
        <begin position="320"/>
        <end position="366"/>
    </location>
</feature>
<feature type="region of interest" description="Disordered" evidence="1">
    <location>
        <begin position="320"/>
        <end position="372"/>
    </location>
</feature>
<evidence type="ECO:0000256" key="1">
    <source>
        <dbReference type="SAM" id="MobiDB-lite"/>
    </source>
</evidence>
<feature type="region of interest" description="Disordered" evidence="1">
    <location>
        <begin position="512"/>
        <end position="561"/>
    </location>
</feature>
<dbReference type="RefSeq" id="XP_011128673.1">
    <property type="nucleotide sequence ID" value="XM_011130371.1"/>
</dbReference>
<dbReference type="SUPFAM" id="SSF55681">
    <property type="entry name" value="Class II aaRS and biotin synthetases"/>
    <property type="match status" value="1"/>
</dbReference>
<dbReference type="InterPro" id="IPR011049">
    <property type="entry name" value="Serralysin-like_metalloprot_C"/>
</dbReference>
<dbReference type="AlphaFoldDB" id="A0A023BD26"/>
<comment type="caution">
    <text evidence="2">The sequence shown here is derived from an EMBL/GenBank/DDBJ whole genome shotgun (WGS) entry which is preliminary data.</text>
</comment>
<dbReference type="InterPro" id="IPR045864">
    <property type="entry name" value="aa-tRNA-synth_II/BPL/LPL"/>
</dbReference>
<evidence type="ECO:0000313" key="2">
    <source>
        <dbReference type="EMBL" id="EZG87277.1"/>
    </source>
</evidence>
<gene>
    <name evidence="2" type="ORF">GNI_007330</name>
</gene>
<dbReference type="Proteomes" id="UP000019763">
    <property type="component" value="Unassembled WGS sequence"/>
</dbReference>
<dbReference type="Gene3D" id="3.30.930.10">
    <property type="entry name" value="Bira Bifunctional Protein, Domain 2"/>
    <property type="match status" value="1"/>
</dbReference>
<dbReference type="GeneID" id="22910536"/>
<feature type="compositionally biased region" description="Low complexity" evidence="1">
    <location>
        <begin position="541"/>
        <end position="559"/>
    </location>
</feature>
<dbReference type="EMBL" id="AFNH02000055">
    <property type="protein sequence ID" value="EZG87277.1"/>
    <property type="molecule type" value="Genomic_DNA"/>
</dbReference>
<protein>
    <submittedName>
        <fullName evidence="2">Uncharacterized protein</fullName>
    </submittedName>
</protein>
<organism evidence="2 3">
    <name type="scientific">Gregarina niphandrodes</name>
    <name type="common">Septate eugregarine</name>
    <dbReference type="NCBI Taxonomy" id="110365"/>
    <lineage>
        <taxon>Eukaryota</taxon>
        <taxon>Sar</taxon>
        <taxon>Alveolata</taxon>
        <taxon>Apicomplexa</taxon>
        <taxon>Conoidasida</taxon>
        <taxon>Gregarinasina</taxon>
        <taxon>Eugregarinorida</taxon>
        <taxon>Gregarinidae</taxon>
        <taxon>Gregarina</taxon>
    </lineage>
</organism>
<reference evidence="2" key="1">
    <citation type="submission" date="2013-12" db="EMBL/GenBank/DDBJ databases">
        <authorList>
            <person name="Omoto C.K."/>
            <person name="Sibley D."/>
            <person name="Venepally P."/>
            <person name="Hadjithomas M."/>
            <person name="Karamycheva S."/>
            <person name="Brunk B."/>
            <person name="Roos D."/>
            <person name="Caler E."/>
            <person name="Lorenzi H."/>
        </authorList>
    </citation>
    <scope>NUCLEOTIDE SEQUENCE</scope>
</reference>